<keyword evidence="1" id="KW-1133">Transmembrane helix</keyword>
<keyword evidence="3" id="KW-1185">Reference proteome</keyword>
<evidence type="ECO:0000313" key="2">
    <source>
        <dbReference type="EMBL" id="TWT49620.1"/>
    </source>
</evidence>
<dbReference type="RefSeq" id="WP_146517114.1">
    <property type="nucleotide sequence ID" value="NZ_SJPI01000003.1"/>
</dbReference>
<keyword evidence="1" id="KW-0812">Transmembrane</keyword>
<evidence type="ECO:0000313" key="3">
    <source>
        <dbReference type="Proteomes" id="UP000316598"/>
    </source>
</evidence>
<feature type="transmembrane region" description="Helical" evidence="1">
    <location>
        <begin position="92"/>
        <end position="109"/>
    </location>
</feature>
<keyword evidence="1" id="KW-0472">Membrane</keyword>
<sequence>MKTKQIWIIHIVTLIAFPLWIAVDPSVESIMQRLDFSDAMGNTDWFRFGAFSITSVVAAVTLIALFARMLGRSKNALDSSKNALGSRSIRQLFVLVGVIAIWCSVGRYHQSIAWQGKRIRFASRVDQLEAIASTFRDDWPTTDGQRNAVGPFMAYPFGRPTTLVLLEAPRIESRLVYISAIERCANGAIKLQLTGTDGGDWAEWHPPNSRPSSFIGGLSDPHELETATSIGRGWFLVRYRAEQPIV</sequence>
<feature type="transmembrane region" description="Helical" evidence="1">
    <location>
        <begin position="7"/>
        <end position="25"/>
    </location>
</feature>
<organism evidence="2 3">
    <name type="scientific">Rubripirellula amarantea</name>
    <dbReference type="NCBI Taxonomy" id="2527999"/>
    <lineage>
        <taxon>Bacteria</taxon>
        <taxon>Pseudomonadati</taxon>
        <taxon>Planctomycetota</taxon>
        <taxon>Planctomycetia</taxon>
        <taxon>Pirellulales</taxon>
        <taxon>Pirellulaceae</taxon>
        <taxon>Rubripirellula</taxon>
    </lineage>
</organism>
<accession>A0A5C5WG46</accession>
<dbReference type="EMBL" id="SJPI01000003">
    <property type="protein sequence ID" value="TWT49620.1"/>
    <property type="molecule type" value="Genomic_DNA"/>
</dbReference>
<evidence type="ECO:0000256" key="1">
    <source>
        <dbReference type="SAM" id="Phobius"/>
    </source>
</evidence>
<reference evidence="2 3" key="1">
    <citation type="submission" date="2019-02" db="EMBL/GenBank/DDBJ databases">
        <title>Deep-cultivation of Planctomycetes and their phenomic and genomic characterization uncovers novel biology.</title>
        <authorList>
            <person name="Wiegand S."/>
            <person name="Jogler M."/>
            <person name="Boedeker C."/>
            <person name="Pinto D."/>
            <person name="Vollmers J."/>
            <person name="Rivas-Marin E."/>
            <person name="Kohn T."/>
            <person name="Peeters S.H."/>
            <person name="Heuer A."/>
            <person name="Rast P."/>
            <person name="Oberbeckmann S."/>
            <person name="Bunk B."/>
            <person name="Jeske O."/>
            <person name="Meyerdierks A."/>
            <person name="Storesund J.E."/>
            <person name="Kallscheuer N."/>
            <person name="Luecker S."/>
            <person name="Lage O.M."/>
            <person name="Pohl T."/>
            <person name="Merkel B.J."/>
            <person name="Hornburger P."/>
            <person name="Mueller R.-W."/>
            <person name="Bruemmer F."/>
            <person name="Labrenz M."/>
            <person name="Spormann A.M."/>
            <person name="Op Den Camp H."/>
            <person name="Overmann J."/>
            <person name="Amann R."/>
            <person name="Jetten M.S.M."/>
            <person name="Mascher T."/>
            <person name="Medema M.H."/>
            <person name="Devos D.P."/>
            <person name="Kaster A.-K."/>
            <person name="Ovreas L."/>
            <person name="Rohde M."/>
            <person name="Galperin M.Y."/>
            <person name="Jogler C."/>
        </authorList>
    </citation>
    <scope>NUCLEOTIDE SEQUENCE [LARGE SCALE GENOMIC DNA]</scope>
    <source>
        <strain evidence="2 3">Pla22</strain>
    </source>
</reference>
<protein>
    <submittedName>
        <fullName evidence="2">Uncharacterized protein</fullName>
    </submittedName>
</protein>
<dbReference type="OrthoDB" id="254731at2"/>
<comment type="caution">
    <text evidence="2">The sequence shown here is derived from an EMBL/GenBank/DDBJ whole genome shotgun (WGS) entry which is preliminary data.</text>
</comment>
<dbReference type="Proteomes" id="UP000316598">
    <property type="component" value="Unassembled WGS sequence"/>
</dbReference>
<gene>
    <name evidence="2" type="ORF">Pla22_48170</name>
</gene>
<feature type="transmembrane region" description="Helical" evidence="1">
    <location>
        <begin position="45"/>
        <end position="71"/>
    </location>
</feature>
<dbReference type="AlphaFoldDB" id="A0A5C5WG46"/>
<name>A0A5C5WG46_9BACT</name>
<proteinExistence type="predicted"/>